<organism evidence="7 8">
    <name type="scientific">Orbilia javanica</name>
    <dbReference type="NCBI Taxonomy" id="47235"/>
    <lineage>
        <taxon>Eukaryota</taxon>
        <taxon>Fungi</taxon>
        <taxon>Dikarya</taxon>
        <taxon>Ascomycota</taxon>
        <taxon>Pezizomycotina</taxon>
        <taxon>Orbiliomycetes</taxon>
        <taxon>Orbiliales</taxon>
        <taxon>Orbiliaceae</taxon>
        <taxon>Orbilia</taxon>
    </lineage>
</organism>
<keyword evidence="3 4" id="KW-0129">CBS domain</keyword>
<dbReference type="PANTHER" id="PTHR13780">
    <property type="entry name" value="AMP-ACTIVATED PROTEIN KINASE, GAMMA REGULATORY SUBUNIT"/>
    <property type="match status" value="1"/>
</dbReference>
<dbReference type="GO" id="GO:0005634">
    <property type="term" value="C:nucleus"/>
    <property type="evidence" value="ECO:0007669"/>
    <property type="project" value="TreeGrafter"/>
</dbReference>
<dbReference type="GO" id="GO:0019887">
    <property type="term" value="F:protein kinase regulator activity"/>
    <property type="evidence" value="ECO:0007669"/>
    <property type="project" value="TreeGrafter"/>
</dbReference>
<dbReference type="Pfam" id="PF00571">
    <property type="entry name" value="CBS"/>
    <property type="match status" value="3"/>
</dbReference>
<comment type="similarity">
    <text evidence="1">Belongs to the 5'-AMP-activated protein kinase gamma subunit family.</text>
</comment>
<dbReference type="AlphaFoldDB" id="A0AAN8MNI3"/>
<evidence type="ECO:0000313" key="7">
    <source>
        <dbReference type="EMBL" id="KAK6333427.1"/>
    </source>
</evidence>
<feature type="domain" description="CBS" evidence="6">
    <location>
        <begin position="196"/>
        <end position="261"/>
    </location>
</feature>
<dbReference type="GO" id="GO:0016208">
    <property type="term" value="F:AMP binding"/>
    <property type="evidence" value="ECO:0007669"/>
    <property type="project" value="TreeGrafter"/>
</dbReference>
<keyword evidence="2" id="KW-0677">Repeat</keyword>
<dbReference type="GO" id="GO:0031588">
    <property type="term" value="C:nucleotide-activated protein kinase complex"/>
    <property type="evidence" value="ECO:0007669"/>
    <property type="project" value="TreeGrafter"/>
</dbReference>
<dbReference type="CDD" id="cd04618">
    <property type="entry name" value="CBS_euAMPK_gamma-like_repeat1"/>
    <property type="match status" value="1"/>
</dbReference>
<dbReference type="InterPro" id="IPR046342">
    <property type="entry name" value="CBS_dom_sf"/>
</dbReference>
<dbReference type="GO" id="GO:0005737">
    <property type="term" value="C:cytoplasm"/>
    <property type="evidence" value="ECO:0007669"/>
    <property type="project" value="TreeGrafter"/>
</dbReference>
<feature type="compositionally biased region" description="Low complexity" evidence="5">
    <location>
        <begin position="57"/>
        <end position="83"/>
    </location>
</feature>
<feature type="domain" description="CBS" evidence="6">
    <location>
        <begin position="272"/>
        <end position="329"/>
    </location>
</feature>
<dbReference type="Proteomes" id="UP001313282">
    <property type="component" value="Unassembled WGS sequence"/>
</dbReference>
<accession>A0AAN8MNI3</accession>
<sequence>MAPGNKPGCPAKNAALNPLDPETNPLFLFFIYPFPSGSRMPTITPATPSSFLRPAVQSSVVTPDPTPPSASTGGNNSGQSGQSKMDIVDEEQKAGLKAIRNFLRLRTSYDVLPVSFRLIVLDTTLLVKQSLAILVQNGIVSAPLWDSTQSRFAGLLTSTDFINVIQYYFQFPEDLKEIDKFRLNSLREVERRIGVAPPETSYIDPMKPLYDACRQMLRSRARRIPLIDVDDETGQEMVVNVVTQYRILRFVAINVKGVQALRKPLRDLKIGCYDNLATATMDTPVLDVIHLLVKRDIASVPIVNPDGVVLNCYEAVDILALIKGGIYDELSLTVGESLLKRPDDFAGIHTCTLQDRLDTIFDTIRNSRVHRFVVVDEKKRLVGILTLSDILRYILLEGNDAGEGS</sequence>
<evidence type="ECO:0000313" key="8">
    <source>
        <dbReference type="Proteomes" id="UP001313282"/>
    </source>
</evidence>
<name>A0AAN8MNI3_9PEZI</name>
<dbReference type="Gene3D" id="3.10.580.10">
    <property type="entry name" value="CBS-domain"/>
    <property type="match status" value="2"/>
</dbReference>
<dbReference type="InterPro" id="IPR000644">
    <property type="entry name" value="CBS_dom"/>
</dbReference>
<proteinExistence type="inferred from homology"/>
<evidence type="ECO:0000256" key="4">
    <source>
        <dbReference type="PROSITE-ProRule" id="PRU00703"/>
    </source>
</evidence>
<dbReference type="SUPFAM" id="SSF54631">
    <property type="entry name" value="CBS-domain pair"/>
    <property type="match status" value="2"/>
</dbReference>
<dbReference type="CDD" id="cd04641">
    <property type="entry name" value="CBS_euAMPK_gamma-like_repeat2"/>
    <property type="match status" value="1"/>
</dbReference>
<evidence type="ECO:0000256" key="5">
    <source>
        <dbReference type="SAM" id="MobiDB-lite"/>
    </source>
</evidence>
<dbReference type="InterPro" id="IPR050511">
    <property type="entry name" value="AMPK_gamma/SDS23_families"/>
</dbReference>
<dbReference type="GO" id="GO:0019901">
    <property type="term" value="F:protein kinase binding"/>
    <property type="evidence" value="ECO:0007669"/>
    <property type="project" value="TreeGrafter"/>
</dbReference>
<protein>
    <submittedName>
        <fullName evidence="7">AMP-activated serine/threonine-protein kinase regulatory subunit, variant 2</fullName>
    </submittedName>
</protein>
<evidence type="ECO:0000256" key="1">
    <source>
        <dbReference type="ARBA" id="ARBA00006750"/>
    </source>
</evidence>
<feature type="region of interest" description="Disordered" evidence="5">
    <location>
        <begin position="57"/>
        <end position="84"/>
    </location>
</feature>
<evidence type="ECO:0000259" key="6">
    <source>
        <dbReference type="PROSITE" id="PS51371"/>
    </source>
</evidence>
<reference evidence="7 8" key="1">
    <citation type="submission" date="2019-10" db="EMBL/GenBank/DDBJ databases">
        <authorList>
            <person name="Palmer J.M."/>
        </authorList>
    </citation>
    <scope>NUCLEOTIDE SEQUENCE [LARGE SCALE GENOMIC DNA]</scope>
    <source>
        <strain evidence="7 8">TWF718</strain>
    </source>
</reference>
<keyword evidence="8" id="KW-1185">Reference proteome</keyword>
<dbReference type="PROSITE" id="PS51371">
    <property type="entry name" value="CBS"/>
    <property type="match status" value="3"/>
</dbReference>
<dbReference type="SMART" id="SM00116">
    <property type="entry name" value="CBS"/>
    <property type="match status" value="4"/>
</dbReference>
<dbReference type="EMBL" id="JAVHNR010000009">
    <property type="protein sequence ID" value="KAK6333427.1"/>
    <property type="molecule type" value="Genomic_DNA"/>
</dbReference>
<comment type="caution">
    <text evidence="7">The sequence shown here is derived from an EMBL/GenBank/DDBJ whole genome shotgun (WGS) entry which is preliminary data.</text>
</comment>
<dbReference type="PANTHER" id="PTHR13780:SF35">
    <property type="entry name" value="LD22662P"/>
    <property type="match status" value="1"/>
</dbReference>
<gene>
    <name evidence="7" type="primary">SNF4_1</name>
    <name evidence="7" type="ORF">TWF718_011239</name>
</gene>
<feature type="domain" description="CBS" evidence="6">
    <location>
        <begin position="339"/>
        <end position="401"/>
    </location>
</feature>
<evidence type="ECO:0000256" key="3">
    <source>
        <dbReference type="ARBA" id="ARBA00023122"/>
    </source>
</evidence>
<evidence type="ECO:0000256" key="2">
    <source>
        <dbReference type="ARBA" id="ARBA00022737"/>
    </source>
</evidence>